<dbReference type="Proteomes" id="UP001162992">
    <property type="component" value="Chromosome 13"/>
</dbReference>
<gene>
    <name evidence="1" type="ORF">O6H91_13G088500</name>
</gene>
<organism evidence="1 2">
    <name type="scientific">Diphasiastrum complanatum</name>
    <name type="common">Issler's clubmoss</name>
    <name type="synonym">Lycopodium complanatum</name>
    <dbReference type="NCBI Taxonomy" id="34168"/>
    <lineage>
        <taxon>Eukaryota</taxon>
        <taxon>Viridiplantae</taxon>
        <taxon>Streptophyta</taxon>
        <taxon>Embryophyta</taxon>
        <taxon>Tracheophyta</taxon>
        <taxon>Lycopodiopsida</taxon>
        <taxon>Lycopodiales</taxon>
        <taxon>Lycopodiaceae</taxon>
        <taxon>Lycopodioideae</taxon>
        <taxon>Diphasiastrum</taxon>
    </lineage>
</organism>
<accession>A0ACC2BWX8</accession>
<proteinExistence type="predicted"/>
<comment type="caution">
    <text evidence="1">The sequence shown here is derived from an EMBL/GenBank/DDBJ whole genome shotgun (WGS) entry which is preliminary data.</text>
</comment>
<evidence type="ECO:0000313" key="1">
    <source>
        <dbReference type="EMBL" id="KAJ7534297.1"/>
    </source>
</evidence>
<protein>
    <submittedName>
        <fullName evidence="1">Uncharacterized protein</fullName>
    </submittedName>
</protein>
<dbReference type="EMBL" id="CM055104">
    <property type="protein sequence ID" value="KAJ7534297.1"/>
    <property type="molecule type" value="Genomic_DNA"/>
</dbReference>
<reference evidence="2" key="1">
    <citation type="journal article" date="2024" name="Proc. Natl. Acad. Sci. U.S.A.">
        <title>Extraordinary preservation of gene collinearity over three hundred million years revealed in homosporous lycophytes.</title>
        <authorList>
            <person name="Li C."/>
            <person name="Wickell D."/>
            <person name="Kuo L.Y."/>
            <person name="Chen X."/>
            <person name="Nie B."/>
            <person name="Liao X."/>
            <person name="Peng D."/>
            <person name="Ji J."/>
            <person name="Jenkins J."/>
            <person name="Williams M."/>
            <person name="Shu S."/>
            <person name="Plott C."/>
            <person name="Barry K."/>
            <person name="Rajasekar S."/>
            <person name="Grimwood J."/>
            <person name="Han X."/>
            <person name="Sun S."/>
            <person name="Hou Z."/>
            <person name="He W."/>
            <person name="Dai G."/>
            <person name="Sun C."/>
            <person name="Schmutz J."/>
            <person name="Leebens-Mack J.H."/>
            <person name="Li F.W."/>
            <person name="Wang L."/>
        </authorList>
    </citation>
    <scope>NUCLEOTIDE SEQUENCE [LARGE SCALE GENOMIC DNA]</scope>
    <source>
        <strain evidence="2">cv. PW_Plant_1</strain>
    </source>
</reference>
<evidence type="ECO:0000313" key="2">
    <source>
        <dbReference type="Proteomes" id="UP001162992"/>
    </source>
</evidence>
<name>A0ACC2BWX8_DIPCM</name>
<keyword evidence="2" id="KW-1185">Reference proteome</keyword>
<sequence>MSPAVFSSSPSSSSHPYSSFPESVGSKARRPKHHKRSQNSDSFTWKGQILQGLAILTVAGVVASSMLILMGWVEERRKPFCDTGVVPSTSDDCIICPEHGKCQGGRLECLLGFKRSGITCIEDKKIEKMADHLALLIEEHVCRVNGHSICNGSGAVWMTKADILNELRFEQLKEELALSNDEFWIVQDKAIERAMQKLDTTENFQGMVEFLCPSTIVHRFKPLGCHLQDWLLANWIIVCLLCVMIFLVVSLARRYWLRLRFLARAEEIYMQVCEALEDKGRGGDATETLTKESWVVASHLRDYLLSRMERKNPALWREVERLVQEDSRIDQYPRMLKGESKIVWEWQVEGAMNLTKRGFRQRAQFLSG</sequence>